<dbReference type="EMBL" id="SRLO01000097">
    <property type="protein sequence ID" value="TNN76042.1"/>
    <property type="molecule type" value="Genomic_DNA"/>
</dbReference>
<protein>
    <submittedName>
        <fullName evidence="2">Uncharacterized protein</fullName>
    </submittedName>
</protein>
<feature type="region of interest" description="Disordered" evidence="1">
    <location>
        <begin position="1"/>
        <end position="67"/>
    </location>
</feature>
<organism evidence="2 3">
    <name type="scientific">Liparis tanakae</name>
    <name type="common">Tanaka's snailfish</name>
    <dbReference type="NCBI Taxonomy" id="230148"/>
    <lineage>
        <taxon>Eukaryota</taxon>
        <taxon>Metazoa</taxon>
        <taxon>Chordata</taxon>
        <taxon>Craniata</taxon>
        <taxon>Vertebrata</taxon>
        <taxon>Euteleostomi</taxon>
        <taxon>Actinopterygii</taxon>
        <taxon>Neopterygii</taxon>
        <taxon>Teleostei</taxon>
        <taxon>Neoteleostei</taxon>
        <taxon>Acanthomorphata</taxon>
        <taxon>Eupercaria</taxon>
        <taxon>Perciformes</taxon>
        <taxon>Cottioidei</taxon>
        <taxon>Cottales</taxon>
        <taxon>Liparidae</taxon>
        <taxon>Liparis</taxon>
    </lineage>
</organism>
<keyword evidence="3" id="KW-1185">Reference proteome</keyword>
<gene>
    <name evidence="2" type="ORF">EYF80_013805</name>
</gene>
<sequence>MSELSCRLKIEKPTQREVDEEENWKDEEEEEDEDEKDEEEERLSPLMLDRPRCESVPPMIRSPCEGG</sequence>
<reference evidence="2 3" key="1">
    <citation type="submission" date="2019-03" db="EMBL/GenBank/DDBJ databases">
        <title>First draft genome of Liparis tanakae, snailfish: a comprehensive survey of snailfish specific genes.</title>
        <authorList>
            <person name="Kim W."/>
            <person name="Song I."/>
            <person name="Jeong J.-H."/>
            <person name="Kim D."/>
            <person name="Kim S."/>
            <person name="Ryu S."/>
            <person name="Song J.Y."/>
            <person name="Lee S.K."/>
        </authorList>
    </citation>
    <scope>NUCLEOTIDE SEQUENCE [LARGE SCALE GENOMIC DNA]</scope>
    <source>
        <tissue evidence="2">Muscle</tissue>
    </source>
</reference>
<comment type="caution">
    <text evidence="2">The sequence shown here is derived from an EMBL/GenBank/DDBJ whole genome shotgun (WGS) entry which is preliminary data.</text>
</comment>
<accession>A0A4Z2IFE6</accession>
<proteinExistence type="predicted"/>
<evidence type="ECO:0000313" key="2">
    <source>
        <dbReference type="EMBL" id="TNN76042.1"/>
    </source>
</evidence>
<evidence type="ECO:0000313" key="3">
    <source>
        <dbReference type="Proteomes" id="UP000314294"/>
    </source>
</evidence>
<name>A0A4Z2IFE6_9TELE</name>
<feature type="compositionally biased region" description="Basic and acidic residues" evidence="1">
    <location>
        <begin position="1"/>
        <end position="17"/>
    </location>
</feature>
<dbReference type="Proteomes" id="UP000314294">
    <property type="component" value="Unassembled WGS sequence"/>
</dbReference>
<dbReference type="AlphaFoldDB" id="A0A4Z2IFE6"/>
<evidence type="ECO:0000256" key="1">
    <source>
        <dbReference type="SAM" id="MobiDB-lite"/>
    </source>
</evidence>
<feature type="compositionally biased region" description="Acidic residues" evidence="1">
    <location>
        <begin position="18"/>
        <end position="41"/>
    </location>
</feature>